<evidence type="ECO:0000313" key="3">
    <source>
        <dbReference type="Proteomes" id="UP000472372"/>
    </source>
</evidence>
<feature type="compositionally biased region" description="Basic residues" evidence="1">
    <location>
        <begin position="20"/>
        <end position="32"/>
    </location>
</feature>
<dbReference type="EMBL" id="HG992981">
    <property type="protein sequence ID" value="CAE7178323.1"/>
    <property type="molecule type" value="Genomic_DNA"/>
</dbReference>
<gene>
    <name evidence="2" type="ORF">PTTW11_06329</name>
</gene>
<reference evidence="2" key="1">
    <citation type="submission" date="2021-02" db="EMBL/GenBank/DDBJ databases">
        <authorList>
            <person name="Syme A R."/>
            <person name="Syme A R."/>
            <person name="Moolhuijzen P."/>
        </authorList>
    </citation>
    <scope>NUCLEOTIDE SEQUENCE</scope>
    <source>
        <strain evidence="2">W1-1</strain>
    </source>
</reference>
<evidence type="ECO:0000256" key="1">
    <source>
        <dbReference type="SAM" id="MobiDB-lite"/>
    </source>
</evidence>
<organism evidence="2 3">
    <name type="scientific">Pyrenophora teres f. teres</name>
    <dbReference type="NCBI Taxonomy" id="97479"/>
    <lineage>
        <taxon>Eukaryota</taxon>
        <taxon>Fungi</taxon>
        <taxon>Dikarya</taxon>
        <taxon>Ascomycota</taxon>
        <taxon>Pezizomycotina</taxon>
        <taxon>Dothideomycetes</taxon>
        <taxon>Pleosporomycetidae</taxon>
        <taxon>Pleosporales</taxon>
        <taxon>Pleosporineae</taxon>
        <taxon>Pleosporaceae</taxon>
        <taxon>Pyrenophora</taxon>
    </lineage>
</organism>
<feature type="region of interest" description="Disordered" evidence="1">
    <location>
        <begin position="1"/>
        <end position="80"/>
    </location>
</feature>
<protein>
    <submittedName>
        <fullName evidence="2">Uncharacterized protein</fullName>
    </submittedName>
</protein>
<name>A0A6S6W4C4_9PLEO</name>
<evidence type="ECO:0000313" key="2">
    <source>
        <dbReference type="EMBL" id="CAE7178323.1"/>
    </source>
</evidence>
<sequence length="105" mass="11218">MIINSLKDTIGSLTTTTSRRGGHKRQPALHAHRGCDDADDNDGMKANTMPDTPFASKSDDTSRTSAPPIRAPTASRPPYTIPAVAVPAPYRTCASTCIQYDTWAG</sequence>
<dbReference type="Proteomes" id="UP000472372">
    <property type="component" value="Chromosome 5"/>
</dbReference>
<accession>A0A6S6W4C4</accession>
<proteinExistence type="predicted"/>
<dbReference type="AlphaFoldDB" id="A0A6S6W4C4"/>